<evidence type="ECO:0000259" key="6">
    <source>
        <dbReference type="Pfam" id="PF25973"/>
    </source>
</evidence>
<evidence type="ECO:0000256" key="2">
    <source>
        <dbReference type="SAM" id="Coils"/>
    </source>
</evidence>
<name>A0A9X3YL67_9GAMM</name>
<dbReference type="InterPro" id="IPR006143">
    <property type="entry name" value="RND_pump_MFP"/>
</dbReference>
<keyword evidence="2" id="KW-0175">Coiled coil</keyword>
<feature type="domain" description="YknX-like C-terminal permuted SH3-like" evidence="7">
    <location>
        <begin position="348"/>
        <end position="412"/>
    </location>
</feature>
<feature type="region of interest" description="Disordered" evidence="3">
    <location>
        <begin position="1"/>
        <end position="20"/>
    </location>
</feature>
<dbReference type="Pfam" id="PF25989">
    <property type="entry name" value="YknX_C"/>
    <property type="match status" value="1"/>
</dbReference>
<comment type="caution">
    <text evidence="8">The sequence shown here is derived from an EMBL/GenBank/DDBJ whole genome shotgun (WGS) entry which is preliminary data.</text>
</comment>
<organism evidence="8 9">
    <name type="scientific">Tahibacter soli</name>
    <dbReference type="NCBI Taxonomy" id="2983605"/>
    <lineage>
        <taxon>Bacteria</taxon>
        <taxon>Pseudomonadati</taxon>
        <taxon>Pseudomonadota</taxon>
        <taxon>Gammaproteobacteria</taxon>
        <taxon>Lysobacterales</taxon>
        <taxon>Rhodanobacteraceae</taxon>
        <taxon>Tahibacter</taxon>
    </lineage>
</organism>
<feature type="domain" description="CusB-like beta-barrel" evidence="5">
    <location>
        <begin position="255"/>
        <end position="329"/>
    </location>
</feature>
<dbReference type="AlphaFoldDB" id="A0A9X3YL67"/>
<dbReference type="Proteomes" id="UP001139971">
    <property type="component" value="Unassembled WGS sequence"/>
</dbReference>
<dbReference type="PANTHER" id="PTHR30469:SF38">
    <property type="entry name" value="HLYD FAMILY SECRETION PROTEIN"/>
    <property type="match status" value="1"/>
</dbReference>
<feature type="coiled-coil region" evidence="2">
    <location>
        <begin position="119"/>
        <end position="191"/>
    </location>
</feature>
<dbReference type="Gene3D" id="2.40.30.170">
    <property type="match status" value="1"/>
</dbReference>
<evidence type="ECO:0000256" key="3">
    <source>
        <dbReference type="SAM" id="MobiDB-lite"/>
    </source>
</evidence>
<feature type="domain" description="CzcB-like barrel-sandwich hybrid" evidence="6">
    <location>
        <begin position="86"/>
        <end position="232"/>
    </location>
</feature>
<evidence type="ECO:0000259" key="7">
    <source>
        <dbReference type="Pfam" id="PF25989"/>
    </source>
</evidence>
<reference evidence="8" key="1">
    <citation type="submission" date="2023-02" db="EMBL/GenBank/DDBJ databases">
        <title>Tahibacter soli sp. nov. isolated from soil.</title>
        <authorList>
            <person name="Baek J.H."/>
            <person name="Lee J.K."/>
            <person name="Choi D.G."/>
            <person name="Jeon C.O."/>
        </authorList>
    </citation>
    <scope>NUCLEOTIDE SEQUENCE</scope>
    <source>
        <strain evidence="8">BL</strain>
    </source>
</reference>
<dbReference type="RefSeq" id="WP_263542331.1">
    <property type="nucleotide sequence ID" value="NZ_JAOVZO020000018.1"/>
</dbReference>
<keyword evidence="4" id="KW-1133">Transmembrane helix</keyword>
<dbReference type="Pfam" id="PF25973">
    <property type="entry name" value="BSH_CzcB"/>
    <property type="match status" value="1"/>
</dbReference>
<feature type="transmembrane region" description="Helical" evidence="4">
    <location>
        <begin position="26"/>
        <end position="45"/>
    </location>
</feature>
<evidence type="ECO:0000256" key="4">
    <source>
        <dbReference type="SAM" id="Phobius"/>
    </source>
</evidence>
<gene>
    <name evidence="8" type="ORF">OD750_013930</name>
</gene>
<dbReference type="SUPFAM" id="SSF111369">
    <property type="entry name" value="HlyD-like secretion proteins"/>
    <property type="match status" value="1"/>
</dbReference>
<dbReference type="EMBL" id="JAOVZO020000018">
    <property type="protein sequence ID" value="MDC8013637.1"/>
    <property type="molecule type" value="Genomic_DNA"/>
</dbReference>
<dbReference type="NCBIfam" id="TIGR01730">
    <property type="entry name" value="RND_mfp"/>
    <property type="match status" value="1"/>
</dbReference>
<evidence type="ECO:0000259" key="5">
    <source>
        <dbReference type="Pfam" id="PF25954"/>
    </source>
</evidence>
<dbReference type="GO" id="GO:0015562">
    <property type="term" value="F:efflux transmembrane transporter activity"/>
    <property type="evidence" value="ECO:0007669"/>
    <property type="project" value="TreeGrafter"/>
</dbReference>
<dbReference type="Gene3D" id="2.40.50.100">
    <property type="match status" value="2"/>
</dbReference>
<proteinExistence type="inferred from homology"/>
<evidence type="ECO:0000313" key="9">
    <source>
        <dbReference type="Proteomes" id="UP001139971"/>
    </source>
</evidence>
<sequence>MDSSDKLSQLRIDRNEPPPSGGGRKFLAIGIVVALALGAGAWMYFGRGPTWTVATAMAQPVTTASAAASATGSVLDATGYVTARRQATVSAKVTGRVSEVMIEEGQRVEEGQVLARLEAIDAQAQLDLSKAQLDAARAQLADLRVQLEQADRDLKRQRDLVAKKLTSQQATEDAQTRVASLRARIKAQETQVQVGQRGVEVGQVQLDNTVVTAPFSGVITVKAAQPGEIVSPMSAGGGFTRTGIGTIVDMGSLEIEVDVNESYIGRVKAGQPVESTLNAYPDWKIPGKVIAIIPTADRSKATVKVRISIDTKEDRIVPDMGARVAFMEEKKPAAATNAPPAPLPGALVPGAAVVSAAEGSVVYVVRNGKAEARKVSVGQTMGASRQILSGVAVGEQVAVGPPDGLKNGDRVATN</sequence>
<dbReference type="PANTHER" id="PTHR30469">
    <property type="entry name" value="MULTIDRUG RESISTANCE PROTEIN MDTA"/>
    <property type="match status" value="1"/>
</dbReference>
<keyword evidence="4" id="KW-0472">Membrane</keyword>
<protein>
    <submittedName>
        <fullName evidence="8">Efflux RND transporter periplasmic adaptor subunit</fullName>
    </submittedName>
</protein>
<evidence type="ECO:0000256" key="1">
    <source>
        <dbReference type="ARBA" id="ARBA00009477"/>
    </source>
</evidence>
<keyword evidence="9" id="KW-1185">Reference proteome</keyword>
<dbReference type="InterPro" id="IPR058792">
    <property type="entry name" value="Beta-barrel_RND_2"/>
</dbReference>
<dbReference type="GO" id="GO:1990281">
    <property type="term" value="C:efflux pump complex"/>
    <property type="evidence" value="ECO:0007669"/>
    <property type="project" value="TreeGrafter"/>
</dbReference>
<dbReference type="Pfam" id="PF25954">
    <property type="entry name" value="Beta-barrel_RND_2"/>
    <property type="match status" value="1"/>
</dbReference>
<dbReference type="InterPro" id="IPR058647">
    <property type="entry name" value="BSH_CzcB-like"/>
</dbReference>
<dbReference type="Gene3D" id="2.40.420.20">
    <property type="match status" value="1"/>
</dbReference>
<dbReference type="InterPro" id="IPR058637">
    <property type="entry name" value="YknX-like_C"/>
</dbReference>
<keyword evidence="4" id="KW-0812">Transmembrane</keyword>
<evidence type="ECO:0000313" key="8">
    <source>
        <dbReference type="EMBL" id="MDC8013637.1"/>
    </source>
</evidence>
<accession>A0A9X3YL67</accession>
<comment type="similarity">
    <text evidence="1">Belongs to the membrane fusion protein (MFP) (TC 8.A.1) family.</text>
</comment>